<name>A0A3E0M544_MICAE</name>
<dbReference type="EMBL" id="QQWE01000006">
    <property type="protein sequence ID" value="REJ54835.1"/>
    <property type="molecule type" value="Genomic_DNA"/>
</dbReference>
<evidence type="ECO:0000313" key="1">
    <source>
        <dbReference type="EMBL" id="REJ54835.1"/>
    </source>
</evidence>
<dbReference type="Proteomes" id="UP000256301">
    <property type="component" value="Unassembled WGS sequence"/>
</dbReference>
<sequence>MNLVRLRYKGLPKTKPFIHSIVAIDIKTGAFELTKDILTAFDQLLTRFLQEFLSSLKLAKVAKN</sequence>
<protein>
    <submittedName>
        <fullName evidence="1">Uncharacterized protein</fullName>
    </submittedName>
</protein>
<comment type="caution">
    <text evidence="1">The sequence shown here is derived from an EMBL/GenBank/DDBJ whole genome shotgun (WGS) entry which is preliminary data.</text>
</comment>
<dbReference type="AlphaFoldDB" id="A0A3E0M544"/>
<organism evidence="1">
    <name type="scientific">Microcystis aeruginosa DA14</name>
    <dbReference type="NCBI Taxonomy" id="1987506"/>
    <lineage>
        <taxon>Bacteria</taxon>
        <taxon>Bacillati</taxon>
        <taxon>Cyanobacteriota</taxon>
        <taxon>Cyanophyceae</taxon>
        <taxon>Oscillatoriophycideae</taxon>
        <taxon>Chroococcales</taxon>
        <taxon>Microcystaceae</taxon>
        <taxon>Microcystis</taxon>
    </lineage>
</organism>
<proteinExistence type="predicted"/>
<accession>A0A3E0M544</accession>
<gene>
    <name evidence="1" type="ORF">DWQ56_17790</name>
</gene>
<reference evidence="1" key="1">
    <citation type="submission" date="2017-08" db="EMBL/GenBank/DDBJ databases">
        <title>Functional genomic and metabolic studies of the symbiotic interactions of six Microcystis-dominated communities.</title>
        <authorList>
            <person name="Li Q."/>
            <person name="Lin F."/>
        </authorList>
    </citation>
    <scope>NUCLEOTIDE SEQUENCE [LARGE SCALE GENOMIC DNA]</scope>
    <source>
        <strain evidence="1">DA14</strain>
    </source>
</reference>